<feature type="transmembrane region" description="Helical" evidence="2">
    <location>
        <begin position="121"/>
        <end position="147"/>
    </location>
</feature>
<evidence type="ECO:0000313" key="3">
    <source>
        <dbReference type="EMBL" id="MEJ8814254.1"/>
    </source>
</evidence>
<keyword evidence="4" id="KW-1185">Reference proteome</keyword>
<accession>A0ABU8VKQ5</accession>
<evidence type="ECO:0008006" key="5">
    <source>
        <dbReference type="Google" id="ProtNLM"/>
    </source>
</evidence>
<evidence type="ECO:0000256" key="2">
    <source>
        <dbReference type="SAM" id="Phobius"/>
    </source>
</evidence>
<dbReference type="RefSeq" id="WP_340359487.1">
    <property type="nucleotide sequence ID" value="NZ_JBBKZU010000012.1"/>
</dbReference>
<organism evidence="3 4">
    <name type="scientific">Variovorax ureilyticus</name>
    <dbReference type="NCBI Taxonomy" id="1836198"/>
    <lineage>
        <taxon>Bacteria</taxon>
        <taxon>Pseudomonadati</taxon>
        <taxon>Pseudomonadota</taxon>
        <taxon>Betaproteobacteria</taxon>
        <taxon>Burkholderiales</taxon>
        <taxon>Comamonadaceae</taxon>
        <taxon>Variovorax</taxon>
    </lineage>
</organism>
<dbReference type="EMBL" id="JBBKZU010000012">
    <property type="protein sequence ID" value="MEJ8814254.1"/>
    <property type="molecule type" value="Genomic_DNA"/>
</dbReference>
<protein>
    <recommendedName>
        <fullName evidence="5">Zinc ribbon domain-containing protein</fullName>
    </recommendedName>
</protein>
<feature type="compositionally biased region" description="Basic and acidic residues" evidence="1">
    <location>
        <begin position="204"/>
        <end position="221"/>
    </location>
</feature>
<keyword evidence="2" id="KW-0472">Membrane</keyword>
<feature type="region of interest" description="Disordered" evidence="1">
    <location>
        <begin position="204"/>
        <end position="278"/>
    </location>
</feature>
<gene>
    <name evidence="3" type="ORF">WKW77_24425</name>
</gene>
<keyword evidence="2" id="KW-1133">Transmembrane helix</keyword>
<keyword evidence="2" id="KW-0812">Transmembrane</keyword>
<proteinExistence type="predicted"/>
<evidence type="ECO:0000313" key="4">
    <source>
        <dbReference type="Proteomes" id="UP001365846"/>
    </source>
</evidence>
<feature type="compositionally biased region" description="Low complexity" evidence="1">
    <location>
        <begin position="236"/>
        <end position="275"/>
    </location>
</feature>
<name>A0ABU8VKQ5_9BURK</name>
<sequence>MSTSAHSDPSAFSVPCKHCAALLHPQERICPFCSYDQGAPAEEVDGLRALSEFESPDTLPPLEDDQMLIMPRRTRQRATPGRDVVAAPAAPIALRSGRPAYAAPDSFWQKEEPERSRPMRWVGGLAISLVAAMVLFALTLALDYFYFDRRTEPGKARAFQSDIAQVRAALGRGDLGAAERALDSLDADYSDNPSLQPLREELDRRLQEQEARREQLRDAAKRASQALGVPEPREPPAASATAAAQVPAPATPVATTPPSAAPAPAAARRSAPAQPKGAQCNEALAALSLCSTEAGRAP</sequence>
<comment type="caution">
    <text evidence="3">The sequence shown here is derived from an EMBL/GenBank/DDBJ whole genome shotgun (WGS) entry which is preliminary data.</text>
</comment>
<dbReference type="Proteomes" id="UP001365846">
    <property type="component" value="Unassembled WGS sequence"/>
</dbReference>
<reference evidence="3 4" key="1">
    <citation type="submission" date="2024-03" db="EMBL/GenBank/DDBJ databases">
        <title>Novel species of the genus Variovorax.</title>
        <authorList>
            <person name="Liu Q."/>
            <person name="Xin Y.-H."/>
        </authorList>
    </citation>
    <scope>NUCLEOTIDE SEQUENCE [LARGE SCALE GENOMIC DNA]</scope>
    <source>
        <strain evidence="3 4">KACC 18899</strain>
    </source>
</reference>
<evidence type="ECO:0000256" key="1">
    <source>
        <dbReference type="SAM" id="MobiDB-lite"/>
    </source>
</evidence>